<gene>
    <name evidence="3" type="ORF">LG45_16045</name>
</gene>
<keyword evidence="1" id="KW-1133">Transmembrane helix</keyword>
<name>A0A095TX23_9FLAO</name>
<organism evidence="3 4">
    <name type="scientific">Flavobacterium aquatile LMG 4008 = ATCC 11947</name>
    <dbReference type="NCBI Taxonomy" id="1453498"/>
    <lineage>
        <taxon>Bacteria</taxon>
        <taxon>Pseudomonadati</taxon>
        <taxon>Bacteroidota</taxon>
        <taxon>Flavobacteriia</taxon>
        <taxon>Flavobacteriales</taxon>
        <taxon>Flavobacteriaceae</taxon>
        <taxon>Flavobacterium</taxon>
    </lineage>
</organism>
<evidence type="ECO:0000313" key="3">
    <source>
        <dbReference type="EMBL" id="KGD66933.1"/>
    </source>
</evidence>
<feature type="transmembrane region" description="Helical" evidence="1">
    <location>
        <begin position="156"/>
        <end position="176"/>
    </location>
</feature>
<dbReference type="STRING" id="1453498.LG45_16045"/>
<evidence type="ECO:0000313" key="4">
    <source>
        <dbReference type="Proteomes" id="UP000029554"/>
    </source>
</evidence>
<reference evidence="3 4" key="1">
    <citation type="submission" date="2014-09" db="EMBL/GenBank/DDBJ databases">
        <title>Whole Genome Shotgun of Flavobacterium aquatile LMG 4008.</title>
        <authorList>
            <person name="Gale A.N."/>
            <person name="Pipes S.E."/>
            <person name="Newman J.D."/>
        </authorList>
    </citation>
    <scope>NUCLEOTIDE SEQUENCE [LARGE SCALE GENOMIC DNA]</scope>
    <source>
        <strain evidence="3 4">LMG 4008</strain>
    </source>
</reference>
<dbReference type="EMBL" id="JRHH01000006">
    <property type="protein sequence ID" value="KGD66933.1"/>
    <property type="molecule type" value="Genomic_DNA"/>
</dbReference>
<protein>
    <recommendedName>
        <fullName evidence="5">Lipoprotein</fullName>
    </recommendedName>
</protein>
<feature type="signal peptide" evidence="2">
    <location>
        <begin position="1"/>
        <end position="28"/>
    </location>
</feature>
<proteinExistence type="predicted"/>
<accession>A0A095TX23</accession>
<dbReference type="eggNOG" id="ENOG502ZME8">
    <property type="taxonomic scope" value="Bacteria"/>
</dbReference>
<evidence type="ECO:0000256" key="2">
    <source>
        <dbReference type="SAM" id="SignalP"/>
    </source>
</evidence>
<keyword evidence="2" id="KW-0732">Signal</keyword>
<dbReference type="OrthoDB" id="1351434at2"/>
<keyword evidence="1" id="KW-0812">Transmembrane</keyword>
<dbReference type="PROSITE" id="PS51257">
    <property type="entry name" value="PROKAR_LIPOPROTEIN"/>
    <property type="match status" value="1"/>
</dbReference>
<dbReference type="RefSeq" id="WP_035128956.1">
    <property type="nucleotide sequence ID" value="NZ_JRHH01000006.1"/>
</dbReference>
<keyword evidence="4" id="KW-1185">Reference proteome</keyword>
<dbReference type="AlphaFoldDB" id="A0A095TX23"/>
<comment type="caution">
    <text evidence="3">The sequence shown here is derived from an EMBL/GenBank/DDBJ whole genome shotgun (WGS) entry which is preliminary data.</text>
</comment>
<evidence type="ECO:0000256" key="1">
    <source>
        <dbReference type="SAM" id="Phobius"/>
    </source>
</evidence>
<evidence type="ECO:0008006" key="5">
    <source>
        <dbReference type="Google" id="ProtNLM"/>
    </source>
</evidence>
<feature type="chain" id="PRO_5001918890" description="Lipoprotein" evidence="2">
    <location>
        <begin position="29"/>
        <end position="184"/>
    </location>
</feature>
<dbReference type="Proteomes" id="UP000029554">
    <property type="component" value="Unassembled WGS sequence"/>
</dbReference>
<sequence>MKKTITKFLIFSVLLLMLSLISSGCSSAKKYKEENTFLKSEIQKKDSIKNVIINQAIDDKLITPVVQSNTGNRKLDSLVNVKVDEILSKLNTSKNSGDNSYKLIYDKLAKQLEFYSKIAQTKNENSTTKTTNGKTIIQIKKIPIVIKKPLSKLEKFLMGLGILTLLYLGYKVVVFIRNKTSLWV</sequence>
<keyword evidence="1" id="KW-0472">Membrane</keyword>